<keyword evidence="2" id="KW-1185">Reference proteome</keyword>
<dbReference type="EMBL" id="CP095046">
    <property type="protein sequence ID" value="UOQ71348.1"/>
    <property type="molecule type" value="Genomic_DNA"/>
</dbReference>
<organism evidence="1 2">
    <name type="scientific">Hymenobacter cellulosilyticus</name>
    <dbReference type="NCBI Taxonomy" id="2932248"/>
    <lineage>
        <taxon>Bacteria</taxon>
        <taxon>Pseudomonadati</taxon>
        <taxon>Bacteroidota</taxon>
        <taxon>Cytophagia</taxon>
        <taxon>Cytophagales</taxon>
        <taxon>Hymenobacteraceae</taxon>
        <taxon>Hymenobacter</taxon>
    </lineage>
</organism>
<evidence type="ECO:0000313" key="2">
    <source>
        <dbReference type="Proteomes" id="UP000831796"/>
    </source>
</evidence>
<protein>
    <submittedName>
        <fullName evidence="1">Uncharacterized protein</fullName>
    </submittedName>
</protein>
<accession>A0A8T9Q5U8</accession>
<dbReference type="Proteomes" id="UP000831796">
    <property type="component" value="Chromosome"/>
</dbReference>
<gene>
    <name evidence="1" type="ORF">MUN79_22390</name>
</gene>
<proteinExistence type="predicted"/>
<name>A0A8T9Q5U8_9BACT</name>
<dbReference type="RefSeq" id="WP_244674756.1">
    <property type="nucleotide sequence ID" value="NZ_CP095046.1"/>
</dbReference>
<reference evidence="1" key="1">
    <citation type="submission" date="2022-04" db="EMBL/GenBank/DDBJ databases">
        <title>Hymenobacter sp. isolated from the air.</title>
        <authorList>
            <person name="Won M."/>
            <person name="Lee C.-M."/>
            <person name="Woen H.-Y."/>
            <person name="Kwon S.-W."/>
        </authorList>
    </citation>
    <scope>NUCLEOTIDE SEQUENCE</scope>
    <source>
        <strain evidence="1">5116S-3</strain>
    </source>
</reference>
<evidence type="ECO:0000313" key="1">
    <source>
        <dbReference type="EMBL" id="UOQ71348.1"/>
    </source>
</evidence>
<dbReference type="KEGG" id="hcu:MUN79_22390"/>
<sequence>MTELTHPAMRGFFRDYLEQGQPLPLAETLTKVGLQYDEKTAVITPVAQPTPAQLALRRAWIGQ</sequence>
<dbReference type="AlphaFoldDB" id="A0A8T9Q5U8"/>